<feature type="compositionally biased region" description="Polar residues" evidence="1">
    <location>
        <begin position="474"/>
        <end position="485"/>
    </location>
</feature>
<feature type="compositionally biased region" description="Low complexity" evidence="1">
    <location>
        <begin position="589"/>
        <end position="609"/>
    </location>
</feature>
<evidence type="ECO:0000313" key="4">
    <source>
        <dbReference type="Proteomes" id="UP000780801"/>
    </source>
</evidence>
<protein>
    <recommendedName>
        <fullName evidence="2">FAR1 domain-containing protein</fullName>
    </recommendedName>
</protein>
<feature type="compositionally biased region" description="Gly residues" evidence="1">
    <location>
        <begin position="191"/>
        <end position="201"/>
    </location>
</feature>
<dbReference type="AlphaFoldDB" id="A0A9P6KB68"/>
<evidence type="ECO:0000256" key="1">
    <source>
        <dbReference type="SAM" id="MobiDB-lite"/>
    </source>
</evidence>
<feature type="compositionally biased region" description="Polar residues" evidence="1">
    <location>
        <begin position="343"/>
        <end position="352"/>
    </location>
</feature>
<proteinExistence type="predicted"/>
<feature type="compositionally biased region" description="Polar residues" evidence="1">
    <location>
        <begin position="534"/>
        <end position="545"/>
    </location>
</feature>
<dbReference type="Proteomes" id="UP000780801">
    <property type="component" value="Unassembled WGS sequence"/>
</dbReference>
<dbReference type="OrthoDB" id="5573160at2759"/>
<organism evidence="3 4">
    <name type="scientific">Lunasporangiospora selenospora</name>
    <dbReference type="NCBI Taxonomy" id="979761"/>
    <lineage>
        <taxon>Eukaryota</taxon>
        <taxon>Fungi</taxon>
        <taxon>Fungi incertae sedis</taxon>
        <taxon>Mucoromycota</taxon>
        <taxon>Mortierellomycotina</taxon>
        <taxon>Mortierellomycetes</taxon>
        <taxon>Mortierellales</taxon>
        <taxon>Mortierellaceae</taxon>
        <taxon>Lunasporangiospora</taxon>
    </lineage>
</organism>
<feature type="region of interest" description="Disordered" evidence="1">
    <location>
        <begin position="340"/>
        <end position="431"/>
    </location>
</feature>
<feature type="compositionally biased region" description="Low complexity" evidence="1">
    <location>
        <begin position="357"/>
        <end position="366"/>
    </location>
</feature>
<feature type="domain" description="FAR1" evidence="2">
    <location>
        <begin position="4"/>
        <end position="64"/>
    </location>
</feature>
<feature type="compositionally biased region" description="Low complexity" evidence="1">
    <location>
        <begin position="373"/>
        <end position="385"/>
    </location>
</feature>
<feature type="compositionally biased region" description="Low complexity" evidence="1">
    <location>
        <begin position="202"/>
        <end position="224"/>
    </location>
</feature>
<comment type="caution">
    <text evidence="3">The sequence shown here is derived from an EMBL/GenBank/DDBJ whole genome shotgun (WGS) entry which is preliminary data.</text>
</comment>
<feature type="region of interest" description="Disordered" evidence="1">
    <location>
        <begin position="179"/>
        <end position="224"/>
    </location>
</feature>
<sequence length="618" mass="66557">NVYLYCSREGVPDSVKNNKEIKRKRLSMRCDCKWRITLFQQESKQWVFRKAMNPASMIHNHPLISPDDIRQPWPSTVFDRIAYYANQRNLTTSETRERIKEDFPDLIWDERRFYNRLTEERKQIRLRDSESRVFSTMDLAARVASLASADPTLSYKVTSSLENVLVEICEQLRIDPAGAGQRVMTSPPSSAGGGGPSGGLGTMMSMTSPTSASSGFSSSSSSSPLSSADYVVTYPGCVISVKSTPNQKGRPSSVSSPVADSYGLGLGMSALNDRKRSLSEECFTRHGLPGSSTGAPSFGSAMNASQMMSHLDISANGPLAPLQGSLPGLDSSVIPGGPGLLMMQSNYHTTPTGGHAQHSSPTSQHPPTHHTHLQYSPQVQPQQQPNHHHLSSGMATSFRPTPVSQPQQSHYHISHHPPHPHSQGTPLGTGEISSADLSLEVESPETSGMLPPKRAHSVEIKQEIQSIYQPLLSGSITSHPTQQPSAPMHHQRRSGSSPGTSGNAATAARLYSHPYQLSSAAHAVQSPPPPPQQTLPSGFHQNQLLGDTDDVFNTPVSFSTTAGHYHYASSGNYLPSAYATQADSSAAAAAAASMGGSALASVSHPNQHQQQHHGPHDR</sequence>
<dbReference type="InterPro" id="IPR004330">
    <property type="entry name" value="FAR1_DNA_bnd_dom"/>
</dbReference>
<evidence type="ECO:0000259" key="2">
    <source>
        <dbReference type="Pfam" id="PF03101"/>
    </source>
</evidence>
<accession>A0A9P6KB68</accession>
<reference evidence="3" key="1">
    <citation type="journal article" date="2020" name="Fungal Divers.">
        <title>Resolving the Mortierellaceae phylogeny through synthesis of multi-gene phylogenetics and phylogenomics.</title>
        <authorList>
            <person name="Vandepol N."/>
            <person name="Liber J."/>
            <person name="Desiro A."/>
            <person name="Na H."/>
            <person name="Kennedy M."/>
            <person name="Barry K."/>
            <person name="Grigoriev I.V."/>
            <person name="Miller A.N."/>
            <person name="O'Donnell K."/>
            <person name="Stajich J.E."/>
            <person name="Bonito G."/>
        </authorList>
    </citation>
    <scope>NUCLEOTIDE SEQUENCE</scope>
    <source>
        <strain evidence="3">KOD1015</strain>
    </source>
</reference>
<feature type="region of interest" description="Disordered" evidence="1">
    <location>
        <begin position="518"/>
        <end position="546"/>
    </location>
</feature>
<feature type="compositionally biased region" description="Polar residues" evidence="1">
    <location>
        <begin position="494"/>
        <end position="504"/>
    </location>
</feature>
<feature type="region of interest" description="Disordered" evidence="1">
    <location>
        <begin position="474"/>
        <end position="504"/>
    </location>
</feature>
<feature type="non-terminal residue" evidence="3">
    <location>
        <position position="618"/>
    </location>
</feature>
<dbReference type="EMBL" id="JAABOA010003727">
    <property type="protein sequence ID" value="KAF9578365.1"/>
    <property type="molecule type" value="Genomic_DNA"/>
</dbReference>
<feature type="region of interest" description="Disordered" evidence="1">
    <location>
        <begin position="589"/>
        <end position="618"/>
    </location>
</feature>
<keyword evidence="4" id="KW-1185">Reference proteome</keyword>
<name>A0A9P6KB68_9FUNG</name>
<evidence type="ECO:0000313" key="3">
    <source>
        <dbReference type="EMBL" id="KAF9578365.1"/>
    </source>
</evidence>
<gene>
    <name evidence="3" type="ORF">BGW38_005870</name>
</gene>
<feature type="non-terminal residue" evidence="3">
    <location>
        <position position="1"/>
    </location>
</feature>
<dbReference type="Pfam" id="PF03101">
    <property type="entry name" value="FAR1"/>
    <property type="match status" value="1"/>
</dbReference>